<feature type="region of interest" description="Disordered" evidence="6">
    <location>
        <begin position="1"/>
        <end position="23"/>
    </location>
</feature>
<dbReference type="Proteomes" id="UP000189369">
    <property type="component" value="Chromosome"/>
</dbReference>
<accession>A0A1U9JZT0</accession>
<evidence type="ECO:0000256" key="6">
    <source>
        <dbReference type="SAM" id="MobiDB-lite"/>
    </source>
</evidence>
<comment type="similarity">
    <text evidence="5">Belongs to the DarP family.</text>
</comment>
<dbReference type="Proteomes" id="UP000783934">
    <property type="component" value="Unassembled WGS sequence"/>
</dbReference>
<evidence type="ECO:0000256" key="4">
    <source>
        <dbReference type="ARBA" id="ARBA00022884"/>
    </source>
</evidence>
<dbReference type="GO" id="GO:0019843">
    <property type="term" value="F:rRNA binding"/>
    <property type="evidence" value="ECO:0007669"/>
    <property type="project" value="UniProtKB-UniRule"/>
</dbReference>
<feature type="compositionally biased region" description="Basic and acidic residues" evidence="6">
    <location>
        <begin position="144"/>
        <end position="162"/>
    </location>
</feature>
<dbReference type="Proteomes" id="UP000700248">
    <property type="component" value="Unassembled WGS sequence"/>
</dbReference>
<name>A0A1U9JZT0_9BURK</name>
<keyword evidence="3 5" id="KW-0699">rRNA-binding</keyword>
<comment type="function">
    <text evidence="5">Member of a network of 50S ribosomal subunit biogenesis factors which assembles along the 30S-50S interface, preventing incorrect 23S rRNA structures from forming. Promotes peptidyl transferase center (PTC) maturation.</text>
</comment>
<feature type="region of interest" description="Disordered" evidence="6">
    <location>
        <begin position="141"/>
        <end position="163"/>
    </location>
</feature>
<comment type="subcellular location">
    <subcellularLocation>
        <location evidence="5">Cytoplasm</location>
    </subcellularLocation>
    <text evidence="5">Associates with late stage pre-50S ribosomal subunits.</text>
</comment>
<keyword evidence="4 5" id="KW-0694">RNA-binding</keyword>
<dbReference type="KEGG" id="phn:PAEH1_06565"/>
<dbReference type="PANTHER" id="PTHR38101">
    <property type="entry name" value="UPF0307 PROTEIN YJGA"/>
    <property type="match status" value="1"/>
</dbReference>
<evidence type="ECO:0000313" key="9">
    <source>
        <dbReference type="EMBL" id="NJB65680.1"/>
    </source>
</evidence>
<sequence length="182" mass="21129">MTENYLEPDENGYSGPSKSQVKRDMHALQDLGKQLVELSNDKLNKLNLNDTLLAAIKEAQRITAREGKRRQLQYVGKLMRFEDADAIRHQLDIWENGSKEQAKAMHRLEALRDVLMRDDAALTLFFEEFNPADPQAFRSLVRSARKESQQNEQLPEGKEPQRKQYRQLFQAIKSIVEQSDRS</sequence>
<dbReference type="CDD" id="cd16331">
    <property type="entry name" value="YjgA-like"/>
    <property type="match status" value="1"/>
</dbReference>
<dbReference type="InterPro" id="IPR006839">
    <property type="entry name" value="DarP"/>
</dbReference>
<dbReference type="Gene3D" id="1.10.60.30">
    <property type="entry name" value="PSPTO4464-like domains"/>
    <property type="match status" value="2"/>
</dbReference>
<evidence type="ECO:0000313" key="8">
    <source>
        <dbReference type="EMBL" id="HJH24654.1"/>
    </source>
</evidence>
<dbReference type="Pfam" id="PF04751">
    <property type="entry name" value="DarP"/>
    <property type="match status" value="1"/>
</dbReference>
<evidence type="ECO:0000256" key="2">
    <source>
        <dbReference type="ARBA" id="ARBA00022517"/>
    </source>
</evidence>
<gene>
    <name evidence="5" type="primary">darP</name>
    <name evidence="9" type="ORF">GGR41_001929</name>
    <name evidence="8" type="ORF">K8U84_08895</name>
    <name evidence="7" type="ORF">PAEH1_06565</name>
</gene>
<reference evidence="8" key="4">
    <citation type="submission" date="2021-09" db="EMBL/GenBank/DDBJ databases">
        <authorList>
            <person name="Gilroy R."/>
        </authorList>
    </citation>
    <scope>NUCLEOTIDE SEQUENCE</scope>
    <source>
        <strain evidence="8">CHK175-13533</strain>
    </source>
</reference>
<dbReference type="RefSeq" id="WP_077733865.1">
    <property type="nucleotide sequence ID" value="NZ_BMCQ01000003.1"/>
</dbReference>
<evidence type="ECO:0000313" key="7">
    <source>
        <dbReference type="EMBL" id="AQS51300.1"/>
    </source>
</evidence>
<dbReference type="GO" id="GO:0043022">
    <property type="term" value="F:ribosome binding"/>
    <property type="evidence" value="ECO:0007669"/>
    <property type="project" value="UniProtKB-UniRule"/>
</dbReference>
<dbReference type="OrthoDB" id="5293604at2"/>
<dbReference type="NCBIfam" id="NF003593">
    <property type="entry name" value="PRK05255.1-1"/>
    <property type="match status" value="1"/>
</dbReference>
<dbReference type="PANTHER" id="PTHR38101:SF1">
    <property type="entry name" value="UPF0307 PROTEIN YJGA"/>
    <property type="match status" value="1"/>
</dbReference>
<dbReference type="PIRSF" id="PIRSF016183">
    <property type="entry name" value="UCP016183"/>
    <property type="match status" value="1"/>
</dbReference>
<keyword evidence="1 5" id="KW-0963">Cytoplasm</keyword>
<evidence type="ECO:0000256" key="3">
    <source>
        <dbReference type="ARBA" id="ARBA00022730"/>
    </source>
</evidence>
<dbReference type="STRING" id="643674.PAEH1_06565"/>
<dbReference type="HAMAP" id="MF_00765">
    <property type="entry name" value="DarP"/>
    <property type="match status" value="1"/>
</dbReference>
<proteinExistence type="inferred from homology"/>
<evidence type="ECO:0000256" key="1">
    <source>
        <dbReference type="ARBA" id="ARBA00022490"/>
    </source>
</evidence>
<dbReference type="EMBL" id="DYTQ01000100">
    <property type="protein sequence ID" value="HJH24654.1"/>
    <property type="molecule type" value="Genomic_DNA"/>
</dbReference>
<organism evidence="7 10">
    <name type="scientific">Paenalcaligenes hominis</name>
    <dbReference type="NCBI Taxonomy" id="643674"/>
    <lineage>
        <taxon>Bacteria</taxon>
        <taxon>Pseudomonadati</taxon>
        <taxon>Pseudomonadota</taxon>
        <taxon>Betaproteobacteria</taxon>
        <taxon>Burkholderiales</taxon>
        <taxon>Alcaligenaceae</taxon>
        <taxon>Paenalcaligenes</taxon>
    </lineage>
</organism>
<keyword evidence="11" id="KW-1185">Reference proteome</keyword>
<dbReference type="GO" id="GO:1902626">
    <property type="term" value="P:assembly of large subunit precursor of preribosome"/>
    <property type="evidence" value="ECO:0007669"/>
    <property type="project" value="UniProtKB-UniRule"/>
</dbReference>
<dbReference type="GO" id="GO:0005829">
    <property type="term" value="C:cytosol"/>
    <property type="evidence" value="ECO:0007669"/>
    <property type="project" value="TreeGrafter"/>
</dbReference>
<dbReference type="SUPFAM" id="SSF158710">
    <property type="entry name" value="PSPTO4464-like"/>
    <property type="match status" value="1"/>
</dbReference>
<dbReference type="AlphaFoldDB" id="A0A1U9JZT0"/>
<protein>
    <recommendedName>
        <fullName evidence="5">Dual-action ribosomal maturation protein DarP</fullName>
    </recommendedName>
    <alternativeName>
        <fullName evidence="5">Large ribosomal subunit assembly factor DarP</fullName>
    </alternativeName>
</protein>
<reference evidence="7 10" key="1">
    <citation type="submission" date="2017-01" db="EMBL/GenBank/DDBJ databases">
        <title>Complete Genome Sequence of Paenalcaligenes hominis, Isolated from a paraplegic Patient with neurogenic bladder.</title>
        <authorList>
            <person name="Mukhopadhyay R."/>
            <person name="Joaquin J."/>
            <person name="Hogue R."/>
            <person name="Kilaru A."/>
            <person name="Jospin G."/>
            <person name="Mars K."/>
            <person name="Eisen J.A."/>
            <person name="Chaturvedi V."/>
        </authorList>
    </citation>
    <scope>NUCLEOTIDE SEQUENCE [LARGE SCALE GENOMIC DNA]</scope>
    <source>
        <strain evidence="7 10">15S00501</strain>
    </source>
</reference>
<dbReference type="EMBL" id="CP019697">
    <property type="protein sequence ID" value="AQS51300.1"/>
    <property type="molecule type" value="Genomic_DNA"/>
</dbReference>
<evidence type="ECO:0000313" key="11">
    <source>
        <dbReference type="Proteomes" id="UP000783934"/>
    </source>
</evidence>
<evidence type="ECO:0000256" key="5">
    <source>
        <dbReference type="HAMAP-Rule" id="MF_00765"/>
    </source>
</evidence>
<feature type="compositionally biased region" description="Acidic residues" evidence="6">
    <location>
        <begin position="1"/>
        <end position="10"/>
    </location>
</feature>
<reference evidence="8" key="3">
    <citation type="journal article" date="2021" name="PeerJ">
        <title>Extensive microbial diversity within the chicken gut microbiome revealed by metagenomics and culture.</title>
        <authorList>
            <person name="Gilroy R."/>
            <person name="Ravi A."/>
            <person name="Getino M."/>
            <person name="Pursley I."/>
            <person name="Horton D.L."/>
            <person name="Alikhan N.F."/>
            <person name="Baker D."/>
            <person name="Gharbi K."/>
            <person name="Hall N."/>
            <person name="Watson M."/>
            <person name="Adriaenssens E.M."/>
            <person name="Foster-Nyarko E."/>
            <person name="Jarju S."/>
            <person name="Secka A."/>
            <person name="Antonio M."/>
            <person name="Oren A."/>
            <person name="Chaudhuri R.R."/>
            <person name="La Ragione R."/>
            <person name="Hildebrand F."/>
            <person name="Pallen M.J."/>
        </authorList>
    </citation>
    <scope>NUCLEOTIDE SEQUENCE</scope>
    <source>
        <strain evidence="8">CHK175-13533</strain>
    </source>
</reference>
<keyword evidence="2 5" id="KW-0690">Ribosome biogenesis</keyword>
<dbReference type="InterPro" id="IPR023153">
    <property type="entry name" value="DarP_sf"/>
</dbReference>
<evidence type="ECO:0000313" key="10">
    <source>
        <dbReference type="Proteomes" id="UP000189369"/>
    </source>
</evidence>
<reference evidence="9 11" key="2">
    <citation type="submission" date="2020-03" db="EMBL/GenBank/DDBJ databases">
        <title>Genomic Encyclopedia of Type Strains, Phase IV (KMG-IV): sequencing the most valuable type-strain genomes for metagenomic binning, comparative biology and taxonomic classification.</title>
        <authorList>
            <person name="Goeker M."/>
        </authorList>
    </citation>
    <scope>NUCLEOTIDE SEQUENCE [LARGE SCALE GENOMIC DNA]</scope>
    <source>
        <strain evidence="9 11">DSM 26613</strain>
    </source>
</reference>
<dbReference type="EMBL" id="JAATIZ010000003">
    <property type="protein sequence ID" value="NJB65680.1"/>
    <property type="molecule type" value="Genomic_DNA"/>
</dbReference>